<dbReference type="AlphaFoldDB" id="E7QX02"/>
<name>E7QX02_HALPU</name>
<reference evidence="1 2" key="1">
    <citation type="journal article" date="2014" name="ISME J.">
        <title>Trehalose/2-sulfotrehalose biosynthesis and glycine-betaine uptake are widely spread mechanisms for osmoadaptation in the Halobacteriales.</title>
        <authorList>
            <person name="Youssef N.H."/>
            <person name="Savage-Ashlock K.N."/>
            <person name="McCully A.L."/>
            <person name="Luedtke B."/>
            <person name="Shaw E.I."/>
            <person name="Hoff W.D."/>
            <person name="Elshahed M.S."/>
        </authorList>
    </citation>
    <scope>NUCLEOTIDE SEQUENCE [LARGE SCALE GENOMIC DNA]</scope>
    <source>
        <strain evidence="1 2">DX253</strain>
    </source>
</reference>
<dbReference type="Proteomes" id="UP000003751">
    <property type="component" value="Unassembled WGS sequence"/>
</dbReference>
<organism evidence="1 2">
    <name type="scientific">Haladaptatus paucihalophilus DX253</name>
    <dbReference type="NCBI Taxonomy" id="797209"/>
    <lineage>
        <taxon>Archaea</taxon>
        <taxon>Methanobacteriati</taxon>
        <taxon>Methanobacteriota</taxon>
        <taxon>Stenosarchaea group</taxon>
        <taxon>Halobacteria</taxon>
        <taxon>Halobacteriales</taxon>
        <taxon>Haladaptataceae</taxon>
        <taxon>Haladaptatus</taxon>
    </lineage>
</organism>
<evidence type="ECO:0000313" key="2">
    <source>
        <dbReference type="Proteomes" id="UP000003751"/>
    </source>
</evidence>
<accession>E7QX02</accession>
<dbReference type="OrthoDB" id="380891at2157"/>
<dbReference type="PATRIC" id="fig|797209.4.peg.3263"/>
<sequence>MRGVAVERFESPSAAPSRLVPVPPLLSGSGLPHAAAHRFRWVADDDAFESRGSSMPQALHAVTVTAEVTVLVPRGTDGTLTMAARDALAAIDRVRDVHDVAHAGFRPRATDIEVDVVAELTVGEARDREAVAGALREGFGVRAVTVTAVEKGR</sequence>
<protein>
    <submittedName>
        <fullName evidence="1">Uncharacterized protein</fullName>
    </submittedName>
</protein>
<comment type="caution">
    <text evidence="1">The sequence shown here is derived from an EMBL/GenBank/DDBJ whole genome shotgun (WGS) entry which is preliminary data.</text>
</comment>
<proteinExistence type="predicted"/>
<dbReference type="EMBL" id="AEMG01000019">
    <property type="protein sequence ID" value="EFW90805.1"/>
    <property type="molecule type" value="Genomic_DNA"/>
</dbReference>
<gene>
    <name evidence="1" type="ORF">ZOD2009_16703</name>
</gene>
<evidence type="ECO:0000313" key="1">
    <source>
        <dbReference type="EMBL" id="EFW90805.1"/>
    </source>
</evidence>
<dbReference type="RefSeq" id="WP_007981705.1">
    <property type="nucleotide sequence ID" value="NZ_AEMG01000019.1"/>
</dbReference>